<dbReference type="OrthoDB" id="3565477at2759"/>
<dbReference type="Proteomes" id="UP000838763">
    <property type="component" value="Unassembled WGS sequence"/>
</dbReference>
<dbReference type="EMBL" id="CALLCH030000015">
    <property type="protein sequence ID" value="CAI4216062.1"/>
    <property type="molecule type" value="Genomic_DNA"/>
</dbReference>
<evidence type="ECO:0000313" key="1">
    <source>
        <dbReference type="EMBL" id="CAI4216062.1"/>
    </source>
</evidence>
<accession>A0A9P1H4X1</accession>
<sequence length="124" mass="13427">MHATLEKDTALLISATLETIANPSRAGMKLAATLIGLSFATLGAAQAALCEVMCFNEVMNHPDAATCEEPDMYYCFCRVPSLSQAYRNCACRTCPSVLNQVIDDGLDLCEELDSPIVNFDRTCP</sequence>
<evidence type="ECO:0000313" key="2">
    <source>
        <dbReference type="Proteomes" id="UP000838763"/>
    </source>
</evidence>
<gene>
    <name evidence="1" type="ORF">PPNO1_LOCUS5729</name>
</gene>
<reference evidence="1" key="1">
    <citation type="submission" date="2022-11" db="EMBL/GenBank/DDBJ databases">
        <authorList>
            <person name="Scott C."/>
            <person name="Bruce N."/>
        </authorList>
    </citation>
    <scope>NUCLEOTIDE SEQUENCE</scope>
</reference>
<evidence type="ECO:0008006" key="3">
    <source>
        <dbReference type="Google" id="ProtNLM"/>
    </source>
</evidence>
<keyword evidence="2" id="KW-1185">Reference proteome</keyword>
<protein>
    <recommendedName>
        <fullName evidence="3">Extracellular membrane protein CFEM domain-containing protein</fullName>
    </recommendedName>
</protein>
<comment type="caution">
    <text evidence="1">The sequence shown here is derived from an EMBL/GenBank/DDBJ whole genome shotgun (WGS) entry which is preliminary data.</text>
</comment>
<proteinExistence type="predicted"/>
<name>A0A9P1H4X1_9PEZI</name>
<dbReference type="AlphaFoldDB" id="A0A9P1H4X1"/>
<organism evidence="1 2">
    <name type="scientific">Parascedosporium putredinis</name>
    <dbReference type="NCBI Taxonomy" id="1442378"/>
    <lineage>
        <taxon>Eukaryota</taxon>
        <taxon>Fungi</taxon>
        <taxon>Dikarya</taxon>
        <taxon>Ascomycota</taxon>
        <taxon>Pezizomycotina</taxon>
        <taxon>Sordariomycetes</taxon>
        <taxon>Hypocreomycetidae</taxon>
        <taxon>Microascales</taxon>
        <taxon>Microascaceae</taxon>
        <taxon>Parascedosporium</taxon>
    </lineage>
</organism>